<evidence type="ECO:0000313" key="2">
    <source>
        <dbReference type="EMBL" id="MCQ4838669.1"/>
    </source>
</evidence>
<sequence length="96" mass="10814">MEDTGKKINYREHETPDPEMFPDISNVASANECTGLMYRVPINNAELESYQQLSPMEIPREMEDADDSVQALLHRHSKNAKEAAESVIEASGEKHP</sequence>
<gene>
    <name evidence="2" type="ORF">NE695_01925</name>
</gene>
<accession>A0ABT1RVH9</accession>
<feature type="compositionally biased region" description="Basic and acidic residues" evidence="1">
    <location>
        <begin position="1"/>
        <end position="16"/>
    </location>
</feature>
<dbReference type="Proteomes" id="UP001524473">
    <property type="component" value="Unassembled WGS sequence"/>
</dbReference>
<protein>
    <submittedName>
        <fullName evidence="2">Uncharacterized protein</fullName>
    </submittedName>
</protein>
<feature type="region of interest" description="Disordered" evidence="1">
    <location>
        <begin position="77"/>
        <end position="96"/>
    </location>
</feature>
<dbReference type="EMBL" id="JANFZH010000003">
    <property type="protein sequence ID" value="MCQ4838669.1"/>
    <property type="molecule type" value="Genomic_DNA"/>
</dbReference>
<keyword evidence="3" id="KW-1185">Reference proteome</keyword>
<evidence type="ECO:0000256" key="1">
    <source>
        <dbReference type="SAM" id="MobiDB-lite"/>
    </source>
</evidence>
<feature type="region of interest" description="Disordered" evidence="1">
    <location>
        <begin position="1"/>
        <end position="24"/>
    </location>
</feature>
<dbReference type="GeneID" id="90533841"/>
<evidence type="ECO:0000313" key="3">
    <source>
        <dbReference type="Proteomes" id="UP001524473"/>
    </source>
</evidence>
<proteinExistence type="predicted"/>
<organism evidence="2 3">
    <name type="scientific">Neglectibacter timonensis</name>
    <dbReference type="NCBI Taxonomy" id="1776382"/>
    <lineage>
        <taxon>Bacteria</taxon>
        <taxon>Bacillati</taxon>
        <taxon>Bacillota</taxon>
        <taxon>Clostridia</taxon>
        <taxon>Eubacteriales</taxon>
        <taxon>Oscillospiraceae</taxon>
        <taxon>Neglectibacter</taxon>
    </lineage>
</organism>
<dbReference type="RefSeq" id="WP_066867264.1">
    <property type="nucleotide sequence ID" value="NZ_CABKVV010000014.1"/>
</dbReference>
<comment type="caution">
    <text evidence="2">The sequence shown here is derived from an EMBL/GenBank/DDBJ whole genome shotgun (WGS) entry which is preliminary data.</text>
</comment>
<name>A0ABT1RVH9_9FIRM</name>
<reference evidence="2 3" key="1">
    <citation type="submission" date="2022-06" db="EMBL/GenBank/DDBJ databases">
        <title>Isolation of gut microbiota from human fecal samples.</title>
        <authorList>
            <person name="Pamer E.G."/>
            <person name="Barat B."/>
            <person name="Waligurski E."/>
            <person name="Medina S."/>
            <person name="Paddock L."/>
            <person name="Mostad J."/>
        </authorList>
    </citation>
    <scope>NUCLEOTIDE SEQUENCE [LARGE SCALE GENOMIC DNA]</scope>
    <source>
        <strain evidence="2 3">DFI.9.73</strain>
    </source>
</reference>